<name>A0A8H4A6G0_GIGMA</name>
<organism evidence="2 3">
    <name type="scientific">Gigaspora margarita</name>
    <dbReference type="NCBI Taxonomy" id="4874"/>
    <lineage>
        <taxon>Eukaryota</taxon>
        <taxon>Fungi</taxon>
        <taxon>Fungi incertae sedis</taxon>
        <taxon>Mucoromycota</taxon>
        <taxon>Glomeromycotina</taxon>
        <taxon>Glomeromycetes</taxon>
        <taxon>Diversisporales</taxon>
        <taxon>Gigasporaceae</taxon>
        <taxon>Gigaspora</taxon>
    </lineage>
</organism>
<protein>
    <submittedName>
        <fullName evidence="2">Uncharacterized protein</fullName>
    </submittedName>
</protein>
<gene>
    <name evidence="2" type="ORF">F8M41_003597</name>
</gene>
<keyword evidence="1" id="KW-1133">Transmembrane helix</keyword>
<accession>A0A8H4A6G0</accession>
<comment type="caution">
    <text evidence="2">The sequence shown here is derived from an EMBL/GenBank/DDBJ whole genome shotgun (WGS) entry which is preliminary data.</text>
</comment>
<keyword evidence="1" id="KW-0472">Membrane</keyword>
<dbReference type="EMBL" id="WTPW01001315">
    <property type="protein sequence ID" value="KAF0443120.1"/>
    <property type="molecule type" value="Genomic_DNA"/>
</dbReference>
<feature type="transmembrane region" description="Helical" evidence="1">
    <location>
        <begin position="100"/>
        <end position="121"/>
    </location>
</feature>
<sequence>MPSRKINIGSRFTLKIVLFLLRNIRKTSDYARKNVIVDICPPSKLYLLVLLVFPILLTDYSYNKTNDKYHERGLTCFTLKTILFLSCDIRKASDYARKNINVDICLPSKLYLSVLLVFLIFT</sequence>
<evidence type="ECO:0000313" key="3">
    <source>
        <dbReference type="Proteomes" id="UP000439903"/>
    </source>
</evidence>
<keyword evidence="1" id="KW-0812">Transmembrane</keyword>
<keyword evidence="3" id="KW-1185">Reference proteome</keyword>
<dbReference type="AlphaFoldDB" id="A0A8H4A6G0"/>
<proteinExistence type="predicted"/>
<evidence type="ECO:0000313" key="2">
    <source>
        <dbReference type="EMBL" id="KAF0443120.1"/>
    </source>
</evidence>
<dbReference type="Proteomes" id="UP000439903">
    <property type="component" value="Unassembled WGS sequence"/>
</dbReference>
<reference evidence="2 3" key="1">
    <citation type="journal article" date="2019" name="Environ. Microbiol.">
        <title>At the nexus of three kingdoms: the genome of the mycorrhizal fungus Gigaspora margarita provides insights into plant, endobacterial and fungal interactions.</title>
        <authorList>
            <person name="Venice F."/>
            <person name="Ghignone S."/>
            <person name="Salvioli di Fossalunga A."/>
            <person name="Amselem J."/>
            <person name="Novero M."/>
            <person name="Xianan X."/>
            <person name="Sedzielewska Toro K."/>
            <person name="Morin E."/>
            <person name="Lipzen A."/>
            <person name="Grigoriev I.V."/>
            <person name="Henrissat B."/>
            <person name="Martin F.M."/>
            <person name="Bonfante P."/>
        </authorList>
    </citation>
    <scope>NUCLEOTIDE SEQUENCE [LARGE SCALE GENOMIC DNA]</scope>
    <source>
        <strain evidence="2 3">BEG34</strain>
    </source>
</reference>
<feature type="transmembrane region" description="Helical" evidence="1">
    <location>
        <begin position="45"/>
        <end position="62"/>
    </location>
</feature>
<evidence type="ECO:0000256" key="1">
    <source>
        <dbReference type="SAM" id="Phobius"/>
    </source>
</evidence>